<keyword evidence="3" id="KW-0732">Signal</keyword>
<keyword evidence="2" id="KW-0472">Membrane</keyword>
<feature type="chain" id="PRO_5035475773" evidence="3">
    <location>
        <begin position="23"/>
        <end position="234"/>
    </location>
</feature>
<name>A0A7I4Y775_HAECO</name>
<dbReference type="WBParaSite" id="HCON_00060570-00001">
    <property type="protein sequence ID" value="HCON_00060570-00001"/>
    <property type="gene ID" value="HCON_00060570"/>
</dbReference>
<sequence length="234" mass="26304">SEMGKLFLVGALVVMAWHVTKSSPVCRSCTKHCYQNSTGINSTDTMDLLEEMQQTNHRRKREAEVEFRACSRFQIEMLLIPLSIAMIPIILCALIMCTCCCGPKDSRGKLPDDFLSSFPMSKKRSQMNSEDMELEFRDGYVQRKDSARTKFSTVVSYIEARRESQFSVRTDGGASTSSDTKEEKEQPKKSMDGEDPEVISGGEPLRKTPSLDSVKRTRFSDTVSVISAESLGRR</sequence>
<feature type="signal peptide" evidence="3">
    <location>
        <begin position="1"/>
        <end position="22"/>
    </location>
</feature>
<dbReference type="AlphaFoldDB" id="A0A7I4Y775"/>
<evidence type="ECO:0000313" key="4">
    <source>
        <dbReference type="Proteomes" id="UP000025227"/>
    </source>
</evidence>
<feature type="transmembrane region" description="Helical" evidence="2">
    <location>
        <begin position="78"/>
        <end position="101"/>
    </location>
</feature>
<feature type="compositionally biased region" description="Basic and acidic residues" evidence="1">
    <location>
        <begin position="179"/>
        <end position="192"/>
    </location>
</feature>
<protein>
    <submittedName>
        <fullName evidence="5">Conserved plasma membrane protein</fullName>
    </submittedName>
</protein>
<evidence type="ECO:0000256" key="3">
    <source>
        <dbReference type="SAM" id="SignalP"/>
    </source>
</evidence>
<keyword evidence="2" id="KW-0812">Transmembrane</keyword>
<evidence type="ECO:0000313" key="5">
    <source>
        <dbReference type="WBParaSite" id="HCON_00060570-00001"/>
    </source>
</evidence>
<feature type="region of interest" description="Disordered" evidence="1">
    <location>
        <begin position="166"/>
        <end position="234"/>
    </location>
</feature>
<accession>A0A7I4Y775</accession>
<organism evidence="4 5">
    <name type="scientific">Haemonchus contortus</name>
    <name type="common">Barber pole worm</name>
    <dbReference type="NCBI Taxonomy" id="6289"/>
    <lineage>
        <taxon>Eukaryota</taxon>
        <taxon>Metazoa</taxon>
        <taxon>Ecdysozoa</taxon>
        <taxon>Nematoda</taxon>
        <taxon>Chromadorea</taxon>
        <taxon>Rhabditida</taxon>
        <taxon>Rhabditina</taxon>
        <taxon>Rhabditomorpha</taxon>
        <taxon>Strongyloidea</taxon>
        <taxon>Trichostrongylidae</taxon>
        <taxon>Haemonchus</taxon>
    </lineage>
</organism>
<dbReference type="OrthoDB" id="5837388at2759"/>
<evidence type="ECO:0000256" key="1">
    <source>
        <dbReference type="SAM" id="MobiDB-lite"/>
    </source>
</evidence>
<dbReference type="Proteomes" id="UP000025227">
    <property type="component" value="Unplaced"/>
</dbReference>
<feature type="compositionally biased region" description="Polar residues" evidence="1">
    <location>
        <begin position="166"/>
        <end position="178"/>
    </location>
</feature>
<evidence type="ECO:0000256" key="2">
    <source>
        <dbReference type="SAM" id="Phobius"/>
    </source>
</evidence>
<proteinExistence type="predicted"/>
<keyword evidence="2" id="KW-1133">Transmembrane helix</keyword>
<reference evidence="5" key="1">
    <citation type="submission" date="2020-12" db="UniProtKB">
        <authorList>
            <consortium name="WormBaseParasite"/>
        </authorList>
    </citation>
    <scope>IDENTIFICATION</scope>
    <source>
        <strain evidence="5">MHco3</strain>
    </source>
</reference>
<keyword evidence="4" id="KW-1185">Reference proteome</keyword>